<keyword evidence="2" id="KW-1185">Reference proteome</keyword>
<evidence type="ECO:0000313" key="2">
    <source>
        <dbReference type="Proteomes" id="UP001589693"/>
    </source>
</evidence>
<organism evidence="1 2">
    <name type="scientific">Allokutzneria oryzae</name>
    <dbReference type="NCBI Taxonomy" id="1378989"/>
    <lineage>
        <taxon>Bacteria</taxon>
        <taxon>Bacillati</taxon>
        <taxon>Actinomycetota</taxon>
        <taxon>Actinomycetes</taxon>
        <taxon>Pseudonocardiales</taxon>
        <taxon>Pseudonocardiaceae</taxon>
        <taxon>Allokutzneria</taxon>
    </lineage>
</organism>
<name>A0ABV6A1H8_9PSEU</name>
<reference evidence="1 2" key="1">
    <citation type="submission" date="2024-09" db="EMBL/GenBank/DDBJ databases">
        <authorList>
            <person name="Sun Q."/>
            <person name="Mori K."/>
        </authorList>
    </citation>
    <scope>NUCLEOTIDE SEQUENCE [LARGE SCALE GENOMIC DNA]</scope>
    <source>
        <strain evidence="1 2">TBRC 7907</strain>
    </source>
</reference>
<proteinExistence type="predicted"/>
<comment type="caution">
    <text evidence="1">The sequence shown here is derived from an EMBL/GenBank/DDBJ whole genome shotgun (WGS) entry which is preliminary data.</text>
</comment>
<dbReference type="Proteomes" id="UP001589693">
    <property type="component" value="Unassembled WGS sequence"/>
</dbReference>
<gene>
    <name evidence="1" type="ORF">ACFFQA_23760</name>
</gene>
<sequence length="98" mass="10945">MKIHEIRISGCTDTEAIARLLCPVEEHDGPCEVPWSLAAHDGDVVLGIYADQRKAEEIANRVREFAGDARPVVLSDADPSFYEELVEQHRIESRSASR</sequence>
<dbReference type="RefSeq" id="WP_377856245.1">
    <property type="nucleotide sequence ID" value="NZ_JBHLZU010000019.1"/>
</dbReference>
<accession>A0ABV6A1H8</accession>
<dbReference type="EMBL" id="JBHLZU010000019">
    <property type="protein sequence ID" value="MFB9906963.1"/>
    <property type="molecule type" value="Genomic_DNA"/>
</dbReference>
<evidence type="ECO:0000313" key="1">
    <source>
        <dbReference type="EMBL" id="MFB9906963.1"/>
    </source>
</evidence>
<protein>
    <submittedName>
        <fullName evidence="1">Uncharacterized protein</fullName>
    </submittedName>
</protein>